<protein>
    <submittedName>
        <fullName evidence="11">Autoimmune regulator</fullName>
    </submittedName>
</protein>
<dbReference type="InterPro" id="IPR010919">
    <property type="entry name" value="SAND-like_dom_sf"/>
</dbReference>
<dbReference type="GO" id="GO:0005634">
    <property type="term" value="C:nucleus"/>
    <property type="evidence" value="ECO:0007669"/>
    <property type="project" value="InterPro"/>
</dbReference>
<evidence type="ECO:0000313" key="12">
    <source>
        <dbReference type="Proteomes" id="UP000694397"/>
    </source>
</evidence>
<keyword evidence="3 6" id="KW-0863">Zinc-finger</keyword>
<evidence type="ECO:0000256" key="1">
    <source>
        <dbReference type="ARBA" id="ARBA00022553"/>
    </source>
</evidence>
<evidence type="ECO:0000256" key="6">
    <source>
        <dbReference type="PROSITE-ProRule" id="PRU00146"/>
    </source>
</evidence>
<dbReference type="Pfam" id="PF01342">
    <property type="entry name" value="SAND"/>
    <property type="match status" value="1"/>
</dbReference>
<dbReference type="PANTHER" id="PTHR46386">
    <property type="entry name" value="NUCLEAR BODY PROTEIN SP140"/>
    <property type="match status" value="1"/>
</dbReference>
<dbReference type="InterPro" id="IPR000770">
    <property type="entry name" value="SAND_dom"/>
</dbReference>
<evidence type="ECO:0000256" key="3">
    <source>
        <dbReference type="ARBA" id="ARBA00022771"/>
    </source>
</evidence>
<keyword evidence="5" id="KW-0238">DNA-binding</keyword>
<feature type="region of interest" description="Disordered" evidence="7">
    <location>
        <begin position="241"/>
        <end position="267"/>
    </location>
</feature>
<keyword evidence="4" id="KW-0862">Zinc</keyword>
<reference evidence="11 12" key="1">
    <citation type="submission" date="2019-04" db="EMBL/GenBank/DDBJ databases">
        <authorList>
            <consortium name="Wellcome Sanger Institute Data Sharing"/>
        </authorList>
    </citation>
    <scope>NUCLEOTIDE SEQUENCE [LARGE SCALE GENOMIC DNA]</scope>
</reference>
<evidence type="ECO:0000313" key="11">
    <source>
        <dbReference type="Ensembl" id="ENSSFOP00015029948.1"/>
    </source>
</evidence>
<evidence type="ECO:0000256" key="7">
    <source>
        <dbReference type="SAM" id="MobiDB-lite"/>
    </source>
</evidence>
<reference evidence="11" key="2">
    <citation type="submission" date="2025-08" db="UniProtKB">
        <authorList>
            <consortium name="Ensembl"/>
        </authorList>
    </citation>
    <scope>IDENTIFICATION</scope>
</reference>
<evidence type="ECO:0000259" key="9">
    <source>
        <dbReference type="PROSITE" id="PS50864"/>
    </source>
</evidence>
<dbReference type="InterPro" id="IPR008087">
    <property type="entry name" value="AIRE"/>
</dbReference>
<evidence type="ECO:0000256" key="4">
    <source>
        <dbReference type="ARBA" id="ARBA00022833"/>
    </source>
</evidence>
<evidence type="ECO:0000256" key="2">
    <source>
        <dbReference type="ARBA" id="ARBA00022723"/>
    </source>
</evidence>
<dbReference type="GO" id="GO:0003677">
    <property type="term" value="F:DNA binding"/>
    <property type="evidence" value="ECO:0007669"/>
    <property type="project" value="UniProtKB-KW"/>
</dbReference>
<feature type="compositionally biased region" description="Basic residues" evidence="7">
    <location>
        <begin position="247"/>
        <end position="260"/>
    </location>
</feature>
<dbReference type="GO" id="GO:0005737">
    <property type="term" value="C:cytoplasm"/>
    <property type="evidence" value="ECO:0007669"/>
    <property type="project" value="InterPro"/>
</dbReference>
<evidence type="ECO:0000259" key="10">
    <source>
        <dbReference type="PROSITE" id="PS51414"/>
    </source>
</evidence>
<dbReference type="InterPro" id="IPR019787">
    <property type="entry name" value="Znf_PHD-finger"/>
</dbReference>
<dbReference type="InterPro" id="IPR043563">
    <property type="entry name" value="Sp110/Sp140/Sp140L-like"/>
</dbReference>
<proteinExistence type="predicted"/>
<dbReference type="PANTHER" id="PTHR46386:SF11">
    <property type="entry name" value="AUTOIMMUNE REGULATOR"/>
    <property type="match status" value="1"/>
</dbReference>
<sequence length="499" mass="54685">MCSVEPPSNADLRSQLRASRTEIAMAIDDPFPLLYGLADHDIITEQQFKETMERKRQEGIHKAVYSLLTWLLDREARIIQAFWRNLSKEYNQERYPKLQVLLANLRPDGGRTTSKHSKKLPSGSRPPSQPHRPQGRKRSPDEGRRTQHSQHHSKHQRPSSPGVKMKSVRKMDGAEIQRVPMGNGIQAVATSVQRAVTLSSSELPVSCGAVEEILIKQVFESGSSKKCIKVGGEYYSPSKLEDLAGRGKPKAPKTHVRHKVASSSRAPEVQKNDDECAACKDGGELICCDGCPRAYHLTCLVPPLTSIPSGTWRCQSCCGSQAVINKIHTPAQAVALTDSTSSSAVDISFFSALSSTALSSVTATKSSQASEAQATRRWAGEAGVGDKCAVCQLGGELSFCLQCLQGFHSHCEYLGGKSRCRSCCDSWPSALETKHTETSHGMQVALYENMDEESGSLTEQVLNKEELDSIVGESSIDGILQWAFHNISRPLSENQGFFQ</sequence>
<dbReference type="OrthoDB" id="787137at2759"/>
<dbReference type="KEGG" id="sfm:108921567"/>
<dbReference type="PROSITE" id="PS01359">
    <property type="entry name" value="ZF_PHD_1"/>
    <property type="match status" value="1"/>
</dbReference>
<feature type="region of interest" description="Disordered" evidence="7">
    <location>
        <begin position="106"/>
        <end position="169"/>
    </location>
</feature>
<dbReference type="Pfam" id="PF03172">
    <property type="entry name" value="HSR"/>
    <property type="match status" value="1"/>
</dbReference>
<dbReference type="InterPro" id="IPR011011">
    <property type="entry name" value="Znf_FYVE_PHD"/>
</dbReference>
<dbReference type="SMART" id="SM00258">
    <property type="entry name" value="SAND"/>
    <property type="match status" value="1"/>
</dbReference>
<dbReference type="SUPFAM" id="SSF57903">
    <property type="entry name" value="FYVE/PHD zinc finger"/>
    <property type="match status" value="1"/>
</dbReference>
<dbReference type="InterPro" id="IPR001965">
    <property type="entry name" value="Znf_PHD"/>
</dbReference>
<dbReference type="Proteomes" id="UP000694397">
    <property type="component" value="Chromosome 25"/>
</dbReference>
<reference evidence="11" key="3">
    <citation type="submission" date="2025-09" db="UniProtKB">
        <authorList>
            <consortium name="Ensembl"/>
        </authorList>
    </citation>
    <scope>IDENTIFICATION</scope>
</reference>
<keyword evidence="2" id="KW-0479">Metal-binding</keyword>
<dbReference type="InterPro" id="IPR004865">
    <property type="entry name" value="HSR_dom"/>
</dbReference>
<dbReference type="Pfam" id="PF00628">
    <property type="entry name" value="PHD"/>
    <property type="match status" value="1"/>
</dbReference>
<dbReference type="CTD" id="326"/>
<dbReference type="GO" id="GO:0000981">
    <property type="term" value="F:DNA-binding transcription factor activity, RNA polymerase II-specific"/>
    <property type="evidence" value="ECO:0007669"/>
    <property type="project" value="TreeGrafter"/>
</dbReference>
<dbReference type="PROSITE" id="PS50864">
    <property type="entry name" value="SAND"/>
    <property type="match status" value="1"/>
</dbReference>
<feature type="domain" description="PHD-type" evidence="8">
    <location>
        <begin position="273"/>
        <end position="320"/>
    </location>
</feature>
<dbReference type="FunFam" id="3.10.390.10:FF:000006">
    <property type="entry name" value="Autoimmune regulator"/>
    <property type="match status" value="1"/>
</dbReference>
<keyword evidence="12" id="KW-1185">Reference proteome</keyword>
<dbReference type="PRINTS" id="PR01711">
    <property type="entry name" value="AIREGULATOR"/>
</dbReference>
<dbReference type="InterPro" id="IPR019786">
    <property type="entry name" value="Zinc_finger_PHD-type_CS"/>
</dbReference>
<dbReference type="GO" id="GO:0045182">
    <property type="term" value="F:translation regulator activity"/>
    <property type="evidence" value="ECO:0007669"/>
    <property type="project" value="InterPro"/>
</dbReference>
<dbReference type="PROSITE" id="PS51414">
    <property type="entry name" value="HSR"/>
    <property type="match status" value="1"/>
</dbReference>
<dbReference type="GO" id="GO:0008270">
    <property type="term" value="F:zinc ion binding"/>
    <property type="evidence" value="ECO:0007669"/>
    <property type="project" value="UniProtKB-KW"/>
</dbReference>
<dbReference type="Gene3D" id="3.30.40.10">
    <property type="entry name" value="Zinc/RING finger domain, C3HC4 (zinc finger)"/>
    <property type="match status" value="2"/>
</dbReference>
<gene>
    <name evidence="11" type="primary">aire</name>
</gene>
<organism evidence="11 12">
    <name type="scientific">Scleropages formosus</name>
    <name type="common">Asian bonytongue</name>
    <name type="synonym">Osteoglossum formosum</name>
    <dbReference type="NCBI Taxonomy" id="113540"/>
    <lineage>
        <taxon>Eukaryota</taxon>
        <taxon>Metazoa</taxon>
        <taxon>Chordata</taxon>
        <taxon>Craniata</taxon>
        <taxon>Vertebrata</taxon>
        <taxon>Euteleostomi</taxon>
        <taxon>Actinopterygii</taxon>
        <taxon>Neopterygii</taxon>
        <taxon>Teleostei</taxon>
        <taxon>Osteoglossocephala</taxon>
        <taxon>Osteoglossomorpha</taxon>
        <taxon>Osteoglossiformes</taxon>
        <taxon>Osteoglossidae</taxon>
        <taxon>Scleropages</taxon>
    </lineage>
</organism>
<dbReference type="Ensembl" id="ENSSFOT00015030288.2">
    <property type="protein sequence ID" value="ENSSFOP00015029948.1"/>
    <property type="gene ID" value="ENSSFOG00015019231.2"/>
</dbReference>
<dbReference type="GeneID" id="108921567"/>
<dbReference type="SUPFAM" id="SSF63763">
    <property type="entry name" value="SAND domain-like"/>
    <property type="match status" value="1"/>
</dbReference>
<dbReference type="InterPro" id="IPR013083">
    <property type="entry name" value="Znf_RING/FYVE/PHD"/>
</dbReference>
<feature type="domain" description="HSR" evidence="10">
    <location>
        <begin position="1"/>
        <end position="110"/>
    </location>
</feature>
<keyword evidence="1" id="KW-0597">Phosphoprotein</keyword>
<dbReference type="CDD" id="cd15539">
    <property type="entry name" value="PHD1_AIRE"/>
    <property type="match status" value="1"/>
</dbReference>
<name>A0A8C9S7C3_SCLFO</name>
<evidence type="ECO:0000256" key="5">
    <source>
        <dbReference type="ARBA" id="ARBA00023125"/>
    </source>
</evidence>
<dbReference type="GO" id="GO:0006959">
    <property type="term" value="P:humoral immune response"/>
    <property type="evidence" value="ECO:0007669"/>
    <property type="project" value="InterPro"/>
</dbReference>
<feature type="compositionally biased region" description="Basic residues" evidence="7">
    <location>
        <begin position="146"/>
        <end position="157"/>
    </location>
</feature>
<dbReference type="GeneTree" id="ENSGT00940000161104"/>
<feature type="domain" description="SAND" evidence="9">
    <location>
        <begin position="193"/>
        <end position="257"/>
    </location>
</feature>
<accession>A0A8C9S7C3</accession>
<dbReference type="SMART" id="SM00249">
    <property type="entry name" value="PHD"/>
    <property type="match status" value="2"/>
</dbReference>
<evidence type="ECO:0000259" key="8">
    <source>
        <dbReference type="PROSITE" id="PS50016"/>
    </source>
</evidence>
<dbReference type="RefSeq" id="XP_018586581.1">
    <property type="nucleotide sequence ID" value="XM_018731065.2"/>
</dbReference>
<dbReference type="AlphaFoldDB" id="A0A8C9S7C3"/>
<dbReference type="PROSITE" id="PS50016">
    <property type="entry name" value="ZF_PHD_2"/>
    <property type="match status" value="1"/>
</dbReference>
<dbReference type="Gene3D" id="3.10.390.10">
    <property type="entry name" value="SAND domain-like"/>
    <property type="match status" value="1"/>
</dbReference>